<keyword evidence="3" id="KW-0560">Oxidoreductase</keyword>
<dbReference type="EMBL" id="RYZI01000139">
    <property type="protein sequence ID" value="RWA09817.1"/>
    <property type="molecule type" value="Genomic_DNA"/>
</dbReference>
<comment type="caution">
    <text evidence="5">The sequence shown here is derived from an EMBL/GenBank/DDBJ whole genome shotgun (WGS) entry which is preliminary data.</text>
</comment>
<keyword evidence="6" id="KW-1185">Reference proteome</keyword>
<feature type="domain" description="FAD/NAD(P)-binding" evidence="4">
    <location>
        <begin position="5"/>
        <end position="133"/>
    </location>
</feature>
<name>A0A439D5Y5_9PEZI</name>
<dbReference type="Proteomes" id="UP000286045">
    <property type="component" value="Unassembled WGS sequence"/>
</dbReference>
<accession>A0A439D5Y5</accession>
<dbReference type="SUPFAM" id="SSF51905">
    <property type="entry name" value="FAD/NAD(P)-binding domain"/>
    <property type="match status" value="1"/>
</dbReference>
<evidence type="ECO:0000256" key="1">
    <source>
        <dbReference type="ARBA" id="ARBA00009333"/>
    </source>
</evidence>
<dbReference type="GO" id="GO:0016491">
    <property type="term" value="F:oxidoreductase activity"/>
    <property type="evidence" value="ECO:0007669"/>
    <property type="project" value="UniProtKB-KW"/>
</dbReference>
<sequence>MPKTYDVIIIGGSHAGISAALTLYRAFHTCLIFDSGKPRDAASDKVRLTNGWEGQDPQAFRATSVADLERSGLVDFVSHKATTISKNSDGNFDVVDVAESKWTGRRVLLAMGVEEKYPDIDGYAENYGSLIYHCMFCFGNDKKGSSVAGLLAMGILAHPQHTIINARDALKFVDSVTLYTNGDSQVEKALSGVIEDRLSIDSRRIKSLAKPYDGTGIVIEFDTGEKQSLAFLVHKPDIEVSGAIPEQLGCEMIPEIGIKVTPPFNSTSVEGVFAAGDCCSPLRNIPSAMSMGSFAGCGIARSLPPGPLKK</sequence>
<protein>
    <recommendedName>
        <fullName evidence="4">FAD/NAD(P)-binding domain-containing protein</fullName>
    </recommendedName>
</protein>
<reference evidence="5 6" key="1">
    <citation type="submission" date="2018-12" db="EMBL/GenBank/DDBJ databases">
        <title>Draft genome sequence of Xylaria grammica IHI A82.</title>
        <authorList>
            <person name="Buettner E."/>
            <person name="Kellner H."/>
        </authorList>
    </citation>
    <scope>NUCLEOTIDE SEQUENCE [LARGE SCALE GENOMIC DNA]</scope>
    <source>
        <strain evidence="5 6">IHI A82</strain>
    </source>
</reference>
<evidence type="ECO:0000256" key="3">
    <source>
        <dbReference type="ARBA" id="ARBA00023002"/>
    </source>
</evidence>
<organism evidence="5 6">
    <name type="scientific">Xylaria grammica</name>
    <dbReference type="NCBI Taxonomy" id="363999"/>
    <lineage>
        <taxon>Eukaryota</taxon>
        <taxon>Fungi</taxon>
        <taxon>Dikarya</taxon>
        <taxon>Ascomycota</taxon>
        <taxon>Pezizomycotina</taxon>
        <taxon>Sordariomycetes</taxon>
        <taxon>Xylariomycetidae</taxon>
        <taxon>Xylariales</taxon>
        <taxon>Xylariaceae</taxon>
        <taxon>Xylaria</taxon>
    </lineage>
</organism>
<proteinExistence type="inferred from homology"/>
<comment type="similarity">
    <text evidence="1">Belongs to the class-II pyridine nucleotide-disulfide oxidoreductase family.</text>
</comment>
<dbReference type="STRING" id="363999.A0A439D5Y5"/>
<dbReference type="InterPro" id="IPR036188">
    <property type="entry name" value="FAD/NAD-bd_sf"/>
</dbReference>
<dbReference type="AlphaFoldDB" id="A0A439D5Y5"/>
<evidence type="ECO:0000259" key="4">
    <source>
        <dbReference type="Pfam" id="PF07992"/>
    </source>
</evidence>
<dbReference type="InterPro" id="IPR050097">
    <property type="entry name" value="Ferredoxin-NADP_redctase_2"/>
</dbReference>
<dbReference type="Pfam" id="PF07992">
    <property type="entry name" value="Pyr_redox_2"/>
    <property type="match status" value="1"/>
</dbReference>
<gene>
    <name evidence="5" type="ORF">EKO27_g5293</name>
</gene>
<keyword evidence="2" id="KW-0285">Flavoprotein</keyword>
<evidence type="ECO:0000256" key="2">
    <source>
        <dbReference type="ARBA" id="ARBA00022630"/>
    </source>
</evidence>
<evidence type="ECO:0000313" key="6">
    <source>
        <dbReference type="Proteomes" id="UP000286045"/>
    </source>
</evidence>
<dbReference type="PRINTS" id="PR00368">
    <property type="entry name" value="FADPNR"/>
</dbReference>
<evidence type="ECO:0000313" key="5">
    <source>
        <dbReference type="EMBL" id="RWA09817.1"/>
    </source>
</evidence>
<dbReference type="PANTHER" id="PTHR48105">
    <property type="entry name" value="THIOREDOXIN REDUCTASE 1-RELATED-RELATED"/>
    <property type="match status" value="1"/>
</dbReference>
<dbReference type="Gene3D" id="3.50.50.60">
    <property type="entry name" value="FAD/NAD(P)-binding domain"/>
    <property type="match status" value="2"/>
</dbReference>
<dbReference type="PRINTS" id="PR00469">
    <property type="entry name" value="PNDRDTASEII"/>
</dbReference>
<dbReference type="InterPro" id="IPR023753">
    <property type="entry name" value="FAD/NAD-binding_dom"/>
</dbReference>
<dbReference type="GO" id="GO:0097237">
    <property type="term" value="P:cellular response to toxic substance"/>
    <property type="evidence" value="ECO:0007669"/>
    <property type="project" value="UniProtKB-ARBA"/>
</dbReference>